<dbReference type="SMART" id="SM00086">
    <property type="entry name" value="PAC"/>
    <property type="match status" value="2"/>
</dbReference>
<dbReference type="InterPro" id="IPR043128">
    <property type="entry name" value="Rev_trsase/Diguanyl_cyclase"/>
</dbReference>
<feature type="domain" description="GGDEF" evidence="4">
    <location>
        <begin position="300"/>
        <end position="433"/>
    </location>
</feature>
<comment type="cofactor">
    <cofactor evidence="1">
        <name>Mg(2+)</name>
        <dbReference type="ChEBI" id="CHEBI:18420"/>
    </cofactor>
</comment>
<dbReference type="Proteomes" id="UP000426424">
    <property type="component" value="Chromosome"/>
</dbReference>
<dbReference type="SUPFAM" id="SSF55785">
    <property type="entry name" value="PYP-like sensor domain (PAS domain)"/>
    <property type="match status" value="2"/>
</dbReference>
<dbReference type="InterPro" id="IPR029787">
    <property type="entry name" value="Nucleotide_cyclase"/>
</dbReference>
<dbReference type="Pfam" id="PF13426">
    <property type="entry name" value="PAS_9"/>
    <property type="match status" value="1"/>
</dbReference>
<reference evidence="5 6" key="1">
    <citation type="submission" date="2019-12" db="EMBL/GenBank/DDBJ databases">
        <title>The complete genome of the thermophilic, anoxygenic phototrophic gammaproteobacterium Thermochromatium tepidum.</title>
        <authorList>
            <person name="Sattley W.M."/>
            <person name="Swingley W.D."/>
            <person name="Burchell B.M."/>
            <person name="Gurbani S.A."/>
            <person name="Kujawa C.M."/>
            <person name="Nuccio D.A."/>
            <person name="Schladweiler J."/>
            <person name="Shaffer K.N."/>
            <person name="Stokes L.M."/>
            <person name="Touchman J.W."/>
            <person name="Blankenship R.E."/>
            <person name="Madigan M.T."/>
        </authorList>
    </citation>
    <scope>NUCLEOTIDE SEQUENCE [LARGE SCALE GENOMIC DNA]</scope>
    <source>
        <strain evidence="5 6">ATCC 43061</strain>
    </source>
</reference>
<dbReference type="PROSITE" id="PS50113">
    <property type="entry name" value="PAC"/>
    <property type="match status" value="2"/>
</dbReference>
<protein>
    <submittedName>
        <fullName evidence="5">Diguanylate cyclase</fullName>
    </submittedName>
</protein>
<dbReference type="FunFam" id="3.30.70.270:FF:000001">
    <property type="entry name" value="Diguanylate cyclase domain protein"/>
    <property type="match status" value="1"/>
</dbReference>
<dbReference type="KEGG" id="ttp:E6P07_01290"/>
<dbReference type="Pfam" id="PF00990">
    <property type="entry name" value="GGDEF"/>
    <property type="match status" value="1"/>
</dbReference>
<dbReference type="InterPro" id="IPR000014">
    <property type="entry name" value="PAS"/>
</dbReference>
<proteinExistence type="predicted"/>
<dbReference type="RefSeq" id="WP_153973945.1">
    <property type="nucleotide sequence ID" value="NZ_CP039268.1"/>
</dbReference>
<dbReference type="InterPro" id="IPR000700">
    <property type="entry name" value="PAS-assoc_C"/>
</dbReference>
<dbReference type="NCBIfam" id="TIGR00254">
    <property type="entry name" value="GGDEF"/>
    <property type="match status" value="1"/>
</dbReference>
<dbReference type="SUPFAM" id="SSF55073">
    <property type="entry name" value="Nucleotide cyclase"/>
    <property type="match status" value="1"/>
</dbReference>
<dbReference type="InterPro" id="IPR035965">
    <property type="entry name" value="PAS-like_dom_sf"/>
</dbReference>
<dbReference type="OrthoDB" id="9812260at2"/>
<organism evidence="5 6">
    <name type="scientific">Thermochromatium tepidum ATCC 43061</name>
    <dbReference type="NCBI Taxonomy" id="316276"/>
    <lineage>
        <taxon>Bacteria</taxon>
        <taxon>Pseudomonadati</taxon>
        <taxon>Pseudomonadota</taxon>
        <taxon>Gammaproteobacteria</taxon>
        <taxon>Chromatiales</taxon>
        <taxon>Chromatiaceae</taxon>
        <taxon>Thermochromatium</taxon>
    </lineage>
</organism>
<dbReference type="PANTHER" id="PTHR46663:SF4">
    <property type="entry name" value="DIGUANYLATE CYCLASE DGCT-RELATED"/>
    <property type="match status" value="1"/>
</dbReference>
<dbReference type="AlphaFoldDB" id="A0A6I6E8T5"/>
<dbReference type="PROSITE" id="PS50887">
    <property type="entry name" value="GGDEF"/>
    <property type="match status" value="1"/>
</dbReference>
<evidence type="ECO:0000259" key="3">
    <source>
        <dbReference type="PROSITE" id="PS50113"/>
    </source>
</evidence>
<dbReference type="InterPro" id="IPR001610">
    <property type="entry name" value="PAC"/>
</dbReference>
<dbReference type="CDD" id="cd00130">
    <property type="entry name" value="PAS"/>
    <property type="match status" value="2"/>
</dbReference>
<dbReference type="Gene3D" id="3.30.450.20">
    <property type="entry name" value="PAS domain"/>
    <property type="match status" value="2"/>
</dbReference>
<name>A0A6I6E8T5_THETI</name>
<dbReference type="GO" id="GO:0003824">
    <property type="term" value="F:catalytic activity"/>
    <property type="evidence" value="ECO:0007669"/>
    <property type="project" value="UniProtKB-ARBA"/>
</dbReference>
<dbReference type="InterPro" id="IPR013656">
    <property type="entry name" value="PAS_4"/>
</dbReference>
<dbReference type="NCBIfam" id="TIGR00229">
    <property type="entry name" value="sensory_box"/>
    <property type="match status" value="1"/>
</dbReference>
<keyword evidence="6" id="KW-1185">Reference proteome</keyword>
<dbReference type="Gene3D" id="3.30.70.270">
    <property type="match status" value="1"/>
</dbReference>
<dbReference type="PROSITE" id="PS50112">
    <property type="entry name" value="PAS"/>
    <property type="match status" value="1"/>
</dbReference>
<gene>
    <name evidence="5" type="ORF">E6P07_01290</name>
</gene>
<dbReference type="SMART" id="SM00091">
    <property type="entry name" value="PAS"/>
    <property type="match status" value="2"/>
</dbReference>
<accession>A0A6I6E8T5</accession>
<dbReference type="Pfam" id="PF08448">
    <property type="entry name" value="PAS_4"/>
    <property type="match status" value="1"/>
</dbReference>
<feature type="domain" description="PAC" evidence="3">
    <location>
        <begin position="214"/>
        <end position="268"/>
    </location>
</feature>
<dbReference type="PANTHER" id="PTHR46663">
    <property type="entry name" value="DIGUANYLATE CYCLASE DGCT-RELATED"/>
    <property type="match status" value="1"/>
</dbReference>
<dbReference type="InterPro" id="IPR052163">
    <property type="entry name" value="DGC-Regulatory_Protein"/>
</dbReference>
<evidence type="ECO:0000313" key="6">
    <source>
        <dbReference type="Proteomes" id="UP000426424"/>
    </source>
</evidence>
<dbReference type="EMBL" id="CP039268">
    <property type="protein sequence ID" value="QGU31746.1"/>
    <property type="molecule type" value="Genomic_DNA"/>
</dbReference>
<dbReference type="SMART" id="SM00267">
    <property type="entry name" value="GGDEF"/>
    <property type="match status" value="1"/>
</dbReference>
<dbReference type="CDD" id="cd01949">
    <property type="entry name" value="GGDEF"/>
    <property type="match status" value="1"/>
</dbReference>
<sequence>MQTSDTLMPYEAIDAAALLNSLHAGVVVHGPGTEILYANPRALELLRLTADQASGRVAMDPEWRFLDEEKHLLPVEEYPVNRVLASGEAVTNQVVGIVDSRSEAITWVLVNAYPERDPDGQITKVVVTFIDITREKQDIPFEQIVAYASDPVVVTEANPVVGQGPRILYVNDAFTDLTGYTPEEVIGQSPRILQGPDTDPATRSRIRQALIDRVPIQEQILNYTKGGEKYWVELKIVPLRNTRGEVTHFAAIERDITSQKAKESSLRELAITDPLTNLLNRRGFSEQAQGRLASALRDGQGIALAMIDIDFFKRINDSYGHEVGDQALIHLASLLRSSFRESDVIGRLGGEEFAVLLAGATLDRAGALMDRLRTRLATTPFSLFDGRKLGFTVSIGVATLDPEKATLQALIKAADAALYTAKRGGRNRVAVTA</sequence>
<evidence type="ECO:0000313" key="5">
    <source>
        <dbReference type="EMBL" id="QGU31746.1"/>
    </source>
</evidence>
<feature type="domain" description="PAC" evidence="3">
    <location>
        <begin position="91"/>
        <end position="144"/>
    </location>
</feature>
<evidence type="ECO:0000256" key="1">
    <source>
        <dbReference type="ARBA" id="ARBA00001946"/>
    </source>
</evidence>
<evidence type="ECO:0000259" key="4">
    <source>
        <dbReference type="PROSITE" id="PS50887"/>
    </source>
</evidence>
<dbReference type="InterPro" id="IPR000160">
    <property type="entry name" value="GGDEF_dom"/>
</dbReference>
<evidence type="ECO:0000259" key="2">
    <source>
        <dbReference type="PROSITE" id="PS50112"/>
    </source>
</evidence>
<feature type="domain" description="PAS" evidence="2">
    <location>
        <begin position="137"/>
        <end position="213"/>
    </location>
</feature>